<keyword evidence="3 5" id="KW-0238">DNA-binding</keyword>
<dbReference type="InParanoid" id="A0A420XNI0"/>
<dbReference type="Gene3D" id="1.10.10.10">
    <property type="entry name" value="Winged helix-like DNA-binding domain superfamily/Winged helix DNA-binding domain"/>
    <property type="match status" value="1"/>
</dbReference>
<sequence length="1124" mass="118282">MMLYRLLGPFAVERAGRPVDLGGPKQRALAAALAQEAGVTVSTDRLLQCIWGDDQPPSAVSSLHALVSRVRSALRAEPGEPAAVVRSGNGYSLDVPASALDTTRFVEAARAARSSVQRGDWAGAVRQAESALSWWRGSYLEDLADEDWVRPSSAAWSERRAGVLEDLVTGLLGVGELATAVARTGTMLAEQPLGERAAWLHMTALHRAGRSGDALAAYRSHAAALDDELGLEPGPELKGLQTAILRQDPAVAGWPASASPPIRPEQTSEVRAVETGERLVGRTAELAVVDEVLHLARGQRSAWLVLMGKAGIGKTRLATEAAAHWRAEGGSVVQVACPDDDAPPPWWPVRQVLRALGADPGPVLAPEASVDADTARFDALERVRDVVVAELARGPLLLLVDDAHWADPASLRLLSLLAETVDVAGLAVVLTARDGVDAQPLARVLAAVARRPGSRHLVLPPLGAGDVEALASQVSGRSLSAADAGQLVSLTGGNPFLVREYARGGTSDEAPAAVRSVLRRRLDALPAALLEVVRVVAVLGDPLDVRTVAAVLGRDELEVAGDLDDAADRDVLAPALAGGGYTFAHALLREEAAADVPGLRRERMHLAAAEALASSSLADDVVRRAAHLRAAGQLADPPTTFAAAHAAALATEAQWDPDAAATWWRVAVEALDASVGTDARQRDGLVAAELAALSRAGRGQDVLDVLDRELVVALRAGLPGSAGRLAANLMRASGSWPWPAYGSDPAPLMTTLRGLEPLLARDPAARSRVLAVTAIGSCYDLDPAVPDGLSARALELARSTGDPDVVADALLGRALTFSGVASHAEESIALLEELGSLGHALAPLDEVIRHNVLTMACMNLGRVDEAEHHVAAGVLGSDLLRLPVNRVQLRWAEACTAQWRGDLDRAEQLYAAAERAHRATELQQSGTFELAQLVLAWERGRVGTLVGRVPTNPVVEAWVAPVVAAAADRPGADRALEAEVRRPEPDVWTSHGRLTLLAHAVADRGLLHLVPELRTRLEPLAGELATIGQIGTPGPVSLALARLARLAGEREAATAYLAAALETARRLRGATSELRCRLLALEWAVGDGIPAAREREELEELAPSAAARGMHGLAERADELLARR</sequence>
<evidence type="ECO:0000256" key="5">
    <source>
        <dbReference type="PROSITE-ProRule" id="PRU01091"/>
    </source>
</evidence>
<dbReference type="Pfam" id="PF13191">
    <property type="entry name" value="AAA_16"/>
    <property type="match status" value="1"/>
</dbReference>
<dbReference type="InterPro" id="IPR011990">
    <property type="entry name" value="TPR-like_helical_dom_sf"/>
</dbReference>
<reference evidence="7 8" key="1">
    <citation type="submission" date="2018-10" db="EMBL/GenBank/DDBJ databases">
        <title>Genomic Encyclopedia of Archaeal and Bacterial Type Strains, Phase II (KMG-II): from individual species to whole genera.</title>
        <authorList>
            <person name="Goeker M."/>
        </authorList>
    </citation>
    <scope>NUCLEOTIDE SEQUENCE [LARGE SCALE GENOMIC DNA]</scope>
    <source>
        <strain evidence="7 8">RP-AC37</strain>
    </source>
</reference>
<comment type="similarity">
    <text evidence="1">Belongs to the AfsR/DnrI/RedD regulatory family.</text>
</comment>
<dbReference type="GO" id="GO:0003677">
    <property type="term" value="F:DNA binding"/>
    <property type="evidence" value="ECO:0007669"/>
    <property type="project" value="UniProtKB-UniRule"/>
</dbReference>
<dbReference type="Pfam" id="PF00486">
    <property type="entry name" value="Trans_reg_C"/>
    <property type="match status" value="1"/>
</dbReference>
<evidence type="ECO:0000259" key="6">
    <source>
        <dbReference type="PROSITE" id="PS51755"/>
    </source>
</evidence>
<evidence type="ECO:0000256" key="3">
    <source>
        <dbReference type="ARBA" id="ARBA00023125"/>
    </source>
</evidence>
<dbReference type="InterPro" id="IPR016032">
    <property type="entry name" value="Sig_transdc_resp-reg_C-effctor"/>
</dbReference>
<dbReference type="SUPFAM" id="SSF46894">
    <property type="entry name" value="C-terminal effector domain of the bipartite response regulators"/>
    <property type="match status" value="1"/>
</dbReference>
<gene>
    <name evidence="7" type="ORF">CLV35_2252</name>
</gene>
<dbReference type="PANTHER" id="PTHR35807:SF1">
    <property type="entry name" value="TRANSCRIPTIONAL REGULATOR REDD"/>
    <property type="match status" value="1"/>
</dbReference>
<organism evidence="7 8">
    <name type="scientific">Motilibacter peucedani</name>
    <dbReference type="NCBI Taxonomy" id="598650"/>
    <lineage>
        <taxon>Bacteria</taxon>
        <taxon>Bacillati</taxon>
        <taxon>Actinomycetota</taxon>
        <taxon>Actinomycetes</taxon>
        <taxon>Motilibacterales</taxon>
        <taxon>Motilibacteraceae</taxon>
        <taxon>Motilibacter</taxon>
    </lineage>
</organism>
<dbReference type="InterPro" id="IPR027417">
    <property type="entry name" value="P-loop_NTPase"/>
</dbReference>
<name>A0A420XNI0_9ACTN</name>
<dbReference type="InterPro" id="IPR041664">
    <property type="entry name" value="AAA_16"/>
</dbReference>
<evidence type="ECO:0000256" key="2">
    <source>
        <dbReference type="ARBA" id="ARBA00023015"/>
    </source>
</evidence>
<evidence type="ECO:0000313" key="7">
    <source>
        <dbReference type="EMBL" id="RKS73761.1"/>
    </source>
</evidence>
<dbReference type="GO" id="GO:0006355">
    <property type="term" value="P:regulation of DNA-templated transcription"/>
    <property type="evidence" value="ECO:0007669"/>
    <property type="project" value="InterPro"/>
</dbReference>
<dbReference type="SUPFAM" id="SSF48452">
    <property type="entry name" value="TPR-like"/>
    <property type="match status" value="1"/>
</dbReference>
<dbReference type="InterPro" id="IPR051677">
    <property type="entry name" value="AfsR-DnrI-RedD_regulator"/>
</dbReference>
<dbReference type="GO" id="GO:0000160">
    <property type="term" value="P:phosphorelay signal transduction system"/>
    <property type="evidence" value="ECO:0007669"/>
    <property type="project" value="InterPro"/>
</dbReference>
<keyword evidence="8" id="KW-1185">Reference proteome</keyword>
<accession>A0A420XNI0</accession>
<dbReference type="EMBL" id="RBWV01000012">
    <property type="protein sequence ID" value="RKS73761.1"/>
    <property type="molecule type" value="Genomic_DNA"/>
</dbReference>
<dbReference type="Gene3D" id="1.25.40.10">
    <property type="entry name" value="Tetratricopeptide repeat domain"/>
    <property type="match status" value="1"/>
</dbReference>
<evidence type="ECO:0000256" key="1">
    <source>
        <dbReference type="ARBA" id="ARBA00005820"/>
    </source>
</evidence>
<evidence type="ECO:0000313" key="8">
    <source>
        <dbReference type="Proteomes" id="UP000281955"/>
    </source>
</evidence>
<comment type="caution">
    <text evidence="7">The sequence shown here is derived from an EMBL/GenBank/DDBJ whole genome shotgun (WGS) entry which is preliminary data.</text>
</comment>
<keyword evidence="4" id="KW-0804">Transcription</keyword>
<dbReference type="Proteomes" id="UP000281955">
    <property type="component" value="Unassembled WGS sequence"/>
</dbReference>
<proteinExistence type="inferred from homology"/>
<dbReference type="InterPro" id="IPR005158">
    <property type="entry name" value="BTAD"/>
</dbReference>
<evidence type="ECO:0000256" key="4">
    <source>
        <dbReference type="ARBA" id="ARBA00023163"/>
    </source>
</evidence>
<dbReference type="InterPro" id="IPR001867">
    <property type="entry name" value="OmpR/PhoB-type_DNA-bd"/>
</dbReference>
<feature type="domain" description="OmpR/PhoB-type" evidence="6">
    <location>
        <begin position="1"/>
        <end position="95"/>
    </location>
</feature>
<dbReference type="SUPFAM" id="SSF52540">
    <property type="entry name" value="P-loop containing nucleoside triphosphate hydrolases"/>
    <property type="match status" value="1"/>
</dbReference>
<dbReference type="CDD" id="cd15831">
    <property type="entry name" value="BTAD"/>
    <property type="match status" value="1"/>
</dbReference>
<dbReference type="PROSITE" id="PS51755">
    <property type="entry name" value="OMPR_PHOB"/>
    <property type="match status" value="1"/>
</dbReference>
<feature type="DNA-binding region" description="OmpR/PhoB-type" evidence="5">
    <location>
        <begin position="1"/>
        <end position="95"/>
    </location>
</feature>
<dbReference type="Gene3D" id="3.40.50.300">
    <property type="entry name" value="P-loop containing nucleotide triphosphate hydrolases"/>
    <property type="match status" value="1"/>
</dbReference>
<dbReference type="InterPro" id="IPR036388">
    <property type="entry name" value="WH-like_DNA-bd_sf"/>
</dbReference>
<keyword evidence="2" id="KW-0805">Transcription regulation</keyword>
<protein>
    <submittedName>
        <fullName evidence="7">Transcriptional regulator</fullName>
    </submittedName>
</protein>
<dbReference type="SMART" id="SM01043">
    <property type="entry name" value="BTAD"/>
    <property type="match status" value="1"/>
</dbReference>
<dbReference type="AlphaFoldDB" id="A0A420XNI0"/>
<dbReference type="SMART" id="SM00862">
    <property type="entry name" value="Trans_reg_C"/>
    <property type="match status" value="1"/>
</dbReference>
<dbReference type="Pfam" id="PF03704">
    <property type="entry name" value="BTAD"/>
    <property type="match status" value="1"/>
</dbReference>
<dbReference type="PANTHER" id="PTHR35807">
    <property type="entry name" value="TRANSCRIPTIONAL REGULATOR REDD-RELATED"/>
    <property type="match status" value="1"/>
</dbReference>